<accession>A0A5B8MP91</accession>
<sequence length="357" mass="39584">MSMTLFVLVDGTRREPVKVTPMMKLSQAVDGMLEKIGRQDRGKYALRMKRKEIDPDLPVRFSGLQNRDTLELQFVTKETTASAPSTSRPRPAAPSTRQPQPTEKKAQPMQMQNGPVDQPAHELSSAEWSLIVFHEDLLAAGGGSAAEEVGDDFYDFTAQDFARIQQKKQEQVRQEEARTLQTRAMREKERRQKALEMPPVRLRIVLPDRWCIQCVFKATECISSVYDYVSGLQCSGAAPFVLFTTPPKCILDRKSKDSLYDAGLVPSAKLHFALKSGPSEALESTKVLRREVMDKFSVHSVDQVAAHGKGKRRGGAEDVARASIPEVRSAEAEGSSASAAEKKGKSKGVPKWLKLGK</sequence>
<dbReference type="PROSITE" id="PS50033">
    <property type="entry name" value="UBX"/>
    <property type="match status" value="1"/>
</dbReference>
<proteinExistence type="predicted"/>
<dbReference type="SUPFAM" id="SSF54236">
    <property type="entry name" value="Ubiquitin-like"/>
    <property type="match status" value="2"/>
</dbReference>
<dbReference type="STRING" id="1764295.A0A5B8MP91"/>
<evidence type="ECO:0000313" key="4">
    <source>
        <dbReference type="Proteomes" id="UP000316726"/>
    </source>
</evidence>
<feature type="region of interest" description="Disordered" evidence="1">
    <location>
        <begin position="306"/>
        <end position="357"/>
    </location>
</feature>
<organism evidence="3 4">
    <name type="scientific">Chloropicon primus</name>
    <dbReference type="NCBI Taxonomy" id="1764295"/>
    <lineage>
        <taxon>Eukaryota</taxon>
        <taxon>Viridiplantae</taxon>
        <taxon>Chlorophyta</taxon>
        <taxon>Chloropicophyceae</taxon>
        <taxon>Chloropicales</taxon>
        <taxon>Chloropicaceae</taxon>
        <taxon>Chloropicon</taxon>
    </lineage>
</organism>
<dbReference type="GO" id="GO:0012506">
    <property type="term" value="C:vesicle membrane"/>
    <property type="evidence" value="ECO:0007669"/>
    <property type="project" value="TreeGrafter"/>
</dbReference>
<dbReference type="GO" id="GO:0005634">
    <property type="term" value="C:nucleus"/>
    <property type="evidence" value="ECO:0007669"/>
    <property type="project" value="TreeGrafter"/>
</dbReference>
<feature type="region of interest" description="Disordered" evidence="1">
    <location>
        <begin position="77"/>
        <end position="121"/>
    </location>
</feature>
<evidence type="ECO:0000259" key="2">
    <source>
        <dbReference type="PROSITE" id="PS50033"/>
    </source>
</evidence>
<dbReference type="Pfam" id="PF00789">
    <property type="entry name" value="UBX"/>
    <property type="match status" value="1"/>
</dbReference>
<feature type="domain" description="UBX" evidence="2">
    <location>
        <begin position="195"/>
        <end position="272"/>
    </location>
</feature>
<evidence type="ECO:0000256" key="1">
    <source>
        <dbReference type="SAM" id="MobiDB-lite"/>
    </source>
</evidence>
<dbReference type="OrthoDB" id="440781at2759"/>
<dbReference type="Proteomes" id="UP000316726">
    <property type="component" value="Chromosome 7"/>
</dbReference>
<keyword evidence="4" id="KW-1185">Reference proteome</keyword>
<dbReference type="PANTHER" id="PTHR46467:SF1">
    <property type="entry name" value="TETHER CONTAINING UBX DOMAIN FOR GLUT4"/>
    <property type="match status" value="1"/>
</dbReference>
<feature type="compositionally biased region" description="Low complexity" evidence="1">
    <location>
        <begin position="79"/>
        <end position="101"/>
    </location>
</feature>
<dbReference type="PANTHER" id="PTHR46467">
    <property type="entry name" value="TETHER CONTAINING UBX DOMAIN FOR GLUT4"/>
    <property type="match status" value="1"/>
</dbReference>
<feature type="compositionally biased region" description="Basic residues" evidence="1">
    <location>
        <begin position="344"/>
        <end position="357"/>
    </location>
</feature>
<dbReference type="EMBL" id="CP031040">
    <property type="protein sequence ID" value="QDZ22286.1"/>
    <property type="molecule type" value="Genomic_DNA"/>
</dbReference>
<name>A0A5B8MP91_9CHLO</name>
<gene>
    <name evidence="3" type="ORF">A3770_07p48040</name>
</gene>
<reference evidence="3 4" key="1">
    <citation type="submission" date="2018-07" db="EMBL/GenBank/DDBJ databases">
        <title>The complete nuclear genome of the prasinophyte Chloropicon primus (CCMP1205).</title>
        <authorList>
            <person name="Pombert J.-F."/>
            <person name="Otis C."/>
            <person name="Turmel M."/>
            <person name="Lemieux C."/>
        </authorList>
    </citation>
    <scope>NUCLEOTIDE SEQUENCE [LARGE SCALE GENOMIC DNA]</scope>
    <source>
        <strain evidence="3 4">CCMP1205</strain>
    </source>
</reference>
<dbReference type="InterPro" id="IPR029071">
    <property type="entry name" value="Ubiquitin-like_domsf"/>
</dbReference>
<dbReference type="Gene3D" id="3.10.20.90">
    <property type="entry name" value="Phosphatidylinositol 3-kinase Catalytic Subunit, Chain A, domain 1"/>
    <property type="match status" value="2"/>
</dbReference>
<dbReference type="CDD" id="cd16118">
    <property type="entry name" value="UBX2_UBXN9"/>
    <property type="match status" value="1"/>
</dbReference>
<dbReference type="InterPro" id="IPR001012">
    <property type="entry name" value="UBX_dom"/>
</dbReference>
<dbReference type="AlphaFoldDB" id="A0A5B8MP91"/>
<dbReference type="GO" id="GO:0006886">
    <property type="term" value="P:intracellular protein transport"/>
    <property type="evidence" value="ECO:0007669"/>
    <property type="project" value="TreeGrafter"/>
</dbReference>
<protein>
    <recommendedName>
        <fullName evidence="2">UBX domain-containing protein</fullName>
    </recommendedName>
</protein>
<dbReference type="GO" id="GO:0005737">
    <property type="term" value="C:cytoplasm"/>
    <property type="evidence" value="ECO:0007669"/>
    <property type="project" value="TreeGrafter"/>
</dbReference>
<dbReference type="Pfam" id="PF11470">
    <property type="entry name" value="TUG-UBL1"/>
    <property type="match status" value="1"/>
</dbReference>
<dbReference type="InterPro" id="IPR021569">
    <property type="entry name" value="TUG-UBL1"/>
</dbReference>
<evidence type="ECO:0000313" key="3">
    <source>
        <dbReference type="EMBL" id="QDZ22286.1"/>
    </source>
</evidence>